<evidence type="ECO:0000256" key="11">
    <source>
        <dbReference type="ARBA" id="ARBA00022694"/>
    </source>
</evidence>
<dbReference type="Gene3D" id="3.40.1280.10">
    <property type="match status" value="1"/>
</dbReference>
<evidence type="ECO:0000256" key="15">
    <source>
        <dbReference type="HAMAP-Rule" id="MF_00605"/>
    </source>
</evidence>
<comment type="subunit">
    <text evidence="4 15 17">Homodimer.</text>
</comment>
<dbReference type="HAMAP" id="MF_00605">
    <property type="entry name" value="TrmD"/>
    <property type="match status" value="1"/>
</dbReference>
<keyword evidence="10 15" id="KW-0949">S-adenosyl-L-methionine</keyword>
<dbReference type="FunFam" id="1.10.1270.20:FF:000001">
    <property type="entry name" value="tRNA (guanine-N(1)-)-methyltransferase"/>
    <property type="match status" value="1"/>
</dbReference>
<keyword evidence="9 15" id="KW-0808">Transferase</keyword>
<evidence type="ECO:0000256" key="7">
    <source>
        <dbReference type="ARBA" id="ARBA00022490"/>
    </source>
</evidence>
<name>A0A932CPE7_UNCTE</name>
<reference evidence="19" key="1">
    <citation type="submission" date="2020-07" db="EMBL/GenBank/DDBJ databases">
        <title>Huge and variable diversity of episymbiotic CPR bacteria and DPANN archaea in groundwater ecosystems.</title>
        <authorList>
            <person name="He C.Y."/>
            <person name="Keren R."/>
            <person name="Whittaker M."/>
            <person name="Farag I.F."/>
            <person name="Doudna J."/>
            <person name="Cate J.H.D."/>
            <person name="Banfield J.F."/>
        </authorList>
    </citation>
    <scope>NUCLEOTIDE SEQUENCE</scope>
    <source>
        <strain evidence="19">NC_groundwater_672_Ag_B-0.1um_62_36</strain>
    </source>
</reference>
<dbReference type="InterPro" id="IPR002649">
    <property type="entry name" value="tRNA_m1G_MeTrfase_TrmD"/>
</dbReference>
<dbReference type="NCBIfam" id="NF000648">
    <property type="entry name" value="PRK00026.1"/>
    <property type="match status" value="1"/>
</dbReference>
<dbReference type="InterPro" id="IPR023148">
    <property type="entry name" value="tRNA_m1G_MeTrfase_C_sf"/>
</dbReference>
<evidence type="ECO:0000256" key="2">
    <source>
        <dbReference type="ARBA" id="ARBA00004496"/>
    </source>
</evidence>
<dbReference type="PANTHER" id="PTHR46417:SF1">
    <property type="entry name" value="TRNA (GUANINE-N(1)-)-METHYLTRANSFERASE"/>
    <property type="match status" value="1"/>
</dbReference>
<proteinExistence type="inferred from homology"/>
<evidence type="ECO:0000259" key="18">
    <source>
        <dbReference type="Pfam" id="PF01746"/>
    </source>
</evidence>
<dbReference type="Proteomes" id="UP000769766">
    <property type="component" value="Unassembled WGS sequence"/>
</dbReference>
<dbReference type="AlphaFoldDB" id="A0A932CPE7"/>
<dbReference type="GO" id="GO:0005829">
    <property type="term" value="C:cytosol"/>
    <property type="evidence" value="ECO:0007669"/>
    <property type="project" value="TreeGrafter"/>
</dbReference>
<evidence type="ECO:0000256" key="13">
    <source>
        <dbReference type="ARBA" id="ARBA00033392"/>
    </source>
</evidence>
<evidence type="ECO:0000256" key="10">
    <source>
        <dbReference type="ARBA" id="ARBA00022691"/>
    </source>
</evidence>
<comment type="caution">
    <text evidence="19">The sequence shown here is derived from an EMBL/GenBank/DDBJ whole genome shotgun (WGS) entry which is preliminary data.</text>
</comment>
<dbReference type="Pfam" id="PF01746">
    <property type="entry name" value="tRNA_m1G_MT"/>
    <property type="match status" value="1"/>
</dbReference>
<dbReference type="InterPro" id="IPR016009">
    <property type="entry name" value="tRNA_MeTrfase_TRMD/TRM10"/>
</dbReference>
<keyword evidence="7 15" id="KW-0963">Cytoplasm</keyword>
<comment type="function">
    <text evidence="1 15 17">Specifically methylates guanosine-37 in various tRNAs.</text>
</comment>
<protein>
    <recommendedName>
        <fullName evidence="6 15">tRNA (guanine-N(1)-)-methyltransferase</fullName>
        <ecNumber evidence="5 15">2.1.1.228</ecNumber>
    </recommendedName>
    <alternativeName>
        <fullName evidence="12 15">M1G-methyltransferase</fullName>
    </alternativeName>
    <alternativeName>
        <fullName evidence="13 15">tRNA [GM37] methyltransferase</fullName>
    </alternativeName>
</protein>
<dbReference type="GO" id="GO:0002939">
    <property type="term" value="P:tRNA N1-guanine methylation"/>
    <property type="evidence" value="ECO:0007669"/>
    <property type="project" value="TreeGrafter"/>
</dbReference>
<dbReference type="Gene3D" id="1.10.1270.20">
    <property type="entry name" value="tRNA(m1g37)methyltransferase, domain 2"/>
    <property type="match status" value="1"/>
</dbReference>
<dbReference type="EC" id="2.1.1.228" evidence="5 15"/>
<dbReference type="FunFam" id="3.40.1280.10:FF:000001">
    <property type="entry name" value="tRNA (guanine-N(1)-)-methyltransferase"/>
    <property type="match status" value="1"/>
</dbReference>
<keyword evidence="11 15" id="KW-0819">tRNA processing</keyword>
<comment type="catalytic activity">
    <reaction evidence="14 15 17">
        <text>guanosine(37) in tRNA + S-adenosyl-L-methionine = N(1)-methylguanosine(37) in tRNA + S-adenosyl-L-homocysteine + H(+)</text>
        <dbReference type="Rhea" id="RHEA:36899"/>
        <dbReference type="Rhea" id="RHEA-COMP:10145"/>
        <dbReference type="Rhea" id="RHEA-COMP:10147"/>
        <dbReference type="ChEBI" id="CHEBI:15378"/>
        <dbReference type="ChEBI" id="CHEBI:57856"/>
        <dbReference type="ChEBI" id="CHEBI:59789"/>
        <dbReference type="ChEBI" id="CHEBI:73542"/>
        <dbReference type="ChEBI" id="CHEBI:74269"/>
        <dbReference type="EC" id="2.1.1.228"/>
    </reaction>
</comment>
<dbReference type="EMBL" id="JACPRF010000250">
    <property type="protein sequence ID" value="MBI2876872.1"/>
    <property type="molecule type" value="Genomic_DNA"/>
</dbReference>
<comment type="subcellular location">
    <subcellularLocation>
        <location evidence="2 15 17">Cytoplasm</location>
    </subcellularLocation>
</comment>
<dbReference type="NCBIfam" id="TIGR00088">
    <property type="entry name" value="trmD"/>
    <property type="match status" value="1"/>
</dbReference>
<evidence type="ECO:0000256" key="14">
    <source>
        <dbReference type="ARBA" id="ARBA00047783"/>
    </source>
</evidence>
<organism evidence="19 20">
    <name type="scientific">Tectimicrobiota bacterium</name>
    <dbReference type="NCBI Taxonomy" id="2528274"/>
    <lineage>
        <taxon>Bacteria</taxon>
        <taxon>Pseudomonadati</taxon>
        <taxon>Nitrospinota/Tectimicrobiota group</taxon>
        <taxon>Candidatus Tectimicrobiota</taxon>
    </lineage>
</organism>
<dbReference type="PANTHER" id="PTHR46417">
    <property type="entry name" value="TRNA (GUANINE-N(1)-)-METHYLTRANSFERASE"/>
    <property type="match status" value="1"/>
</dbReference>
<sequence length="244" mass="27336">MEFHVVTLFPEIFDSPLQASLLKKAQEKGAFRVIVHPLREYGLGRHKIADDYSYGGGGGMVMRIEPIVEALEAILAQAGAGRVILMSPQGRPFHQEMAKTLARETCLVLICGHYEGIDERVTHYVDEEISIGDYVLTGGELPALVVIEAVARLIPGVVGCSGSVEEDSFYQPLLDYPHYTRPDEFRGLKVPEILLSGNHAAIRRWRRKEALKRTYQRRPDLLRLSTLSQEDRALLEEALDGVRD</sequence>
<accession>A0A932CPE7</accession>
<evidence type="ECO:0000256" key="1">
    <source>
        <dbReference type="ARBA" id="ARBA00002634"/>
    </source>
</evidence>
<dbReference type="SUPFAM" id="SSF75217">
    <property type="entry name" value="alpha/beta knot"/>
    <property type="match status" value="1"/>
</dbReference>
<evidence type="ECO:0000313" key="19">
    <source>
        <dbReference type="EMBL" id="MBI2876872.1"/>
    </source>
</evidence>
<dbReference type="GO" id="GO:0052906">
    <property type="term" value="F:tRNA (guanine(37)-N1)-methyltransferase activity"/>
    <property type="evidence" value="ECO:0007669"/>
    <property type="project" value="UniProtKB-UniRule"/>
</dbReference>
<feature type="binding site" evidence="15 16">
    <location>
        <position position="112"/>
    </location>
    <ligand>
        <name>S-adenosyl-L-methionine</name>
        <dbReference type="ChEBI" id="CHEBI:59789"/>
    </ligand>
</feature>
<feature type="binding site" evidence="15 16">
    <location>
        <begin position="131"/>
        <end position="136"/>
    </location>
    <ligand>
        <name>S-adenosyl-L-methionine</name>
        <dbReference type="ChEBI" id="CHEBI:59789"/>
    </ligand>
</feature>
<evidence type="ECO:0000256" key="12">
    <source>
        <dbReference type="ARBA" id="ARBA00029736"/>
    </source>
</evidence>
<gene>
    <name evidence="15 19" type="primary">trmD</name>
    <name evidence="19" type="ORF">HYY20_08325</name>
</gene>
<evidence type="ECO:0000256" key="16">
    <source>
        <dbReference type="PIRSR" id="PIRSR000386-1"/>
    </source>
</evidence>
<dbReference type="InterPro" id="IPR029028">
    <property type="entry name" value="Alpha/beta_knot_MTases"/>
</dbReference>
<evidence type="ECO:0000256" key="17">
    <source>
        <dbReference type="RuleBase" id="RU003464"/>
    </source>
</evidence>
<keyword evidence="8 15" id="KW-0489">Methyltransferase</keyword>
<evidence type="ECO:0000256" key="9">
    <source>
        <dbReference type="ARBA" id="ARBA00022679"/>
    </source>
</evidence>
<evidence type="ECO:0000256" key="4">
    <source>
        <dbReference type="ARBA" id="ARBA00011738"/>
    </source>
</evidence>
<evidence type="ECO:0000313" key="20">
    <source>
        <dbReference type="Proteomes" id="UP000769766"/>
    </source>
</evidence>
<dbReference type="CDD" id="cd18080">
    <property type="entry name" value="TrmD-like"/>
    <property type="match status" value="1"/>
</dbReference>
<feature type="domain" description="tRNA methyltransferase TRMD/TRM10-type" evidence="18">
    <location>
        <begin position="1"/>
        <end position="222"/>
    </location>
</feature>
<dbReference type="InterPro" id="IPR029026">
    <property type="entry name" value="tRNA_m1G_MTases_N"/>
</dbReference>
<evidence type="ECO:0000256" key="6">
    <source>
        <dbReference type="ARBA" id="ARBA00014679"/>
    </source>
</evidence>
<comment type="similarity">
    <text evidence="3 15 17">Belongs to the RNA methyltransferase TrmD family.</text>
</comment>
<evidence type="ECO:0000256" key="5">
    <source>
        <dbReference type="ARBA" id="ARBA00012807"/>
    </source>
</evidence>
<evidence type="ECO:0000256" key="8">
    <source>
        <dbReference type="ARBA" id="ARBA00022603"/>
    </source>
</evidence>
<dbReference type="PIRSF" id="PIRSF000386">
    <property type="entry name" value="tRNA_mtase"/>
    <property type="match status" value="1"/>
</dbReference>
<evidence type="ECO:0000256" key="3">
    <source>
        <dbReference type="ARBA" id="ARBA00007630"/>
    </source>
</evidence>